<protein>
    <submittedName>
        <fullName evidence="1">Uncharacterized protein</fullName>
    </submittedName>
</protein>
<reference evidence="1 2" key="1">
    <citation type="submission" date="2009-08" db="EMBL/GenBank/DDBJ databases">
        <title>The draft genome of Rhodobacter sp. SW2.</title>
        <authorList>
            <consortium name="US DOE Joint Genome Institute (JGI-PGF)"/>
            <person name="Lucas S."/>
            <person name="Copeland A."/>
            <person name="Lapidus A."/>
            <person name="Glavina del Rio T."/>
            <person name="Tice H."/>
            <person name="Bruce D."/>
            <person name="Goodwin L."/>
            <person name="Pitluck S."/>
            <person name="Larimer F."/>
            <person name="Land M.L."/>
            <person name="Hauser L."/>
            <person name="Emerson D."/>
        </authorList>
    </citation>
    <scope>NUCLEOTIDE SEQUENCE [LARGE SCALE GENOMIC DNA]</scope>
    <source>
        <strain evidence="1 2">SW2</strain>
    </source>
</reference>
<evidence type="ECO:0000313" key="1">
    <source>
        <dbReference type="EMBL" id="EEW24367.1"/>
    </source>
</evidence>
<gene>
    <name evidence="1" type="ORF">Rsw2DRAFT_2663</name>
</gene>
<name>C8S3N5_9RHOB</name>
<dbReference type="EMBL" id="ACYY01000020">
    <property type="protein sequence ID" value="EEW24367.1"/>
    <property type="molecule type" value="Genomic_DNA"/>
</dbReference>
<accession>C8S3N5</accession>
<evidence type="ECO:0000313" key="2">
    <source>
        <dbReference type="Proteomes" id="UP000010121"/>
    </source>
</evidence>
<keyword evidence="2" id="KW-1185">Reference proteome</keyword>
<organism evidence="1 2">
    <name type="scientific">Rhodobacter ferrooxidans</name>
    <dbReference type="NCBI Taxonomy" id="371731"/>
    <lineage>
        <taxon>Bacteria</taxon>
        <taxon>Pseudomonadati</taxon>
        <taxon>Pseudomonadota</taxon>
        <taxon>Alphaproteobacteria</taxon>
        <taxon>Rhodobacterales</taxon>
        <taxon>Rhodobacter group</taxon>
        <taxon>Rhodobacter</taxon>
    </lineage>
</organism>
<dbReference type="AlphaFoldDB" id="C8S3N5"/>
<proteinExistence type="predicted"/>
<dbReference type="RefSeq" id="WP_008031798.1">
    <property type="nucleotide sequence ID" value="NZ_ACYY01000020.1"/>
</dbReference>
<dbReference type="eggNOG" id="ENOG5033KRG">
    <property type="taxonomic scope" value="Bacteria"/>
</dbReference>
<comment type="caution">
    <text evidence="1">The sequence shown here is derived from an EMBL/GenBank/DDBJ whole genome shotgun (WGS) entry which is preliminary data.</text>
</comment>
<dbReference type="Proteomes" id="UP000010121">
    <property type="component" value="Unassembled WGS sequence"/>
</dbReference>
<dbReference type="STRING" id="371731.Rsw2DRAFT_2663"/>
<sequence length="87" mass="9051">MTAALSHPLVGSATSVDWILDRVTEARGILADTTRHPDSLVILAARIVAGQTDDAGECAEAIDLLRLLDRRPLYAVAAAAFPKGGAA</sequence>